<name>A0ACB8X5G7_9TELE</name>
<dbReference type="Proteomes" id="UP000831701">
    <property type="component" value="Chromosome 2"/>
</dbReference>
<reference evidence="1" key="1">
    <citation type="submission" date="2022-04" db="EMBL/GenBank/DDBJ databases">
        <title>Jade perch genome.</title>
        <authorList>
            <person name="Chao B."/>
        </authorList>
    </citation>
    <scope>NUCLEOTIDE SEQUENCE</scope>
    <source>
        <strain evidence="1">CB-2022</strain>
    </source>
</reference>
<organism evidence="1 2">
    <name type="scientific">Scortum barcoo</name>
    <name type="common">barcoo grunter</name>
    <dbReference type="NCBI Taxonomy" id="214431"/>
    <lineage>
        <taxon>Eukaryota</taxon>
        <taxon>Metazoa</taxon>
        <taxon>Chordata</taxon>
        <taxon>Craniata</taxon>
        <taxon>Vertebrata</taxon>
        <taxon>Euteleostomi</taxon>
        <taxon>Actinopterygii</taxon>
        <taxon>Neopterygii</taxon>
        <taxon>Teleostei</taxon>
        <taxon>Neoteleostei</taxon>
        <taxon>Acanthomorphata</taxon>
        <taxon>Eupercaria</taxon>
        <taxon>Centrarchiformes</taxon>
        <taxon>Terapontoidei</taxon>
        <taxon>Terapontidae</taxon>
        <taxon>Scortum</taxon>
    </lineage>
</organism>
<evidence type="ECO:0000313" key="2">
    <source>
        <dbReference type="Proteomes" id="UP000831701"/>
    </source>
</evidence>
<dbReference type="EMBL" id="CM041532">
    <property type="protein sequence ID" value="KAI3375515.1"/>
    <property type="molecule type" value="Genomic_DNA"/>
</dbReference>
<protein>
    <submittedName>
        <fullName evidence="1">Uncharacterized protein</fullName>
    </submittedName>
</protein>
<gene>
    <name evidence="1" type="ORF">L3Q82_003836</name>
</gene>
<keyword evidence="2" id="KW-1185">Reference proteome</keyword>
<sequence length="394" mass="42771">MNPIKTPLIAGLSQGLDSITKTLAKMGTVTEEENLKPAETKAVGPVVSQGAVQGVDVTGWSPGTTLSKLTHLGDANVITAGSNRLSSKAMGLESKKEEKKMQEMVKQKVSLSSSLLSPLLPLTQPLTNPVSSKTVRETATMTDPDERPDLRGGERREVGVQVEVEVVECSASTSSSLHRGAHTSSLIGSPSCQSGSLTSPTVPSLGCILASKPPLQHVCKIDIELRSQSVLPSVVTDRASSLPACLRTYSFQQSSALMSELPRQNQDRDMSVESIWEDEEEEEEKGDDKVAKKQKKEKEDKEAKEDAVKPQDVAWDKQGMTWEVYGASVDLECLGTAIQSHLESKIREQEKHITTLRKSICSDSSFRGALRLRAVQLLYQAVMQPVRILSVGHL</sequence>
<accession>A0ACB8X5G7</accession>
<proteinExistence type="predicted"/>
<evidence type="ECO:0000313" key="1">
    <source>
        <dbReference type="EMBL" id="KAI3375515.1"/>
    </source>
</evidence>
<comment type="caution">
    <text evidence="1">The sequence shown here is derived from an EMBL/GenBank/DDBJ whole genome shotgun (WGS) entry which is preliminary data.</text>
</comment>